<name>A0ABW5C8R7_9PROT</name>
<evidence type="ECO:0000259" key="4">
    <source>
        <dbReference type="Pfam" id="PF01814"/>
    </source>
</evidence>
<gene>
    <name evidence="5" type="ORF">ACFSNB_07805</name>
</gene>
<keyword evidence="6" id="KW-1185">Reference proteome</keyword>
<dbReference type="PANTHER" id="PTHR37164:SF1">
    <property type="entry name" value="BACTERIOHEMERYTHRIN"/>
    <property type="match status" value="1"/>
</dbReference>
<dbReference type="InterPro" id="IPR012827">
    <property type="entry name" value="Hemerythrin_metal-bd"/>
</dbReference>
<dbReference type="InterPro" id="IPR012312">
    <property type="entry name" value="Hemerythrin-like"/>
</dbReference>
<dbReference type="EMBL" id="JBHUIY010000012">
    <property type="protein sequence ID" value="MFD2233705.1"/>
    <property type="molecule type" value="Genomic_DNA"/>
</dbReference>
<dbReference type="Gene3D" id="1.20.120.50">
    <property type="entry name" value="Hemerythrin-like"/>
    <property type="match status" value="1"/>
</dbReference>
<dbReference type="RefSeq" id="WP_377315570.1">
    <property type="nucleotide sequence ID" value="NZ_JBHUIY010000012.1"/>
</dbReference>
<feature type="domain" description="Hemerythrin-like" evidence="4">
    <location>
        <begin position="13"/>
        <end position="131"/>
    </location>
</feature>
<reference evidence="6" key="1">
    <citation type="journal article" date="2019" name="Int. J. Syst. Evol. Microbiol.">
        <title>The Global Catalogue of Microorganisms (GCM) 10K type strain sequencing project: providing services to taxonomists for standard genome sequencing and annotation.</title>
        <authorList>
            <consortium name="The Broad Institute Genomics Platform"/>
            <consortium name="The Broad Institute Genome Sequencing Center for Infectious Disease"/>
            <person name="Wu L."/>
            <person name="Ma J."/>
        </authorList>
    </citation>
    <scope>NUCLEOTIDE SEQUENCE [LARGE SCALE GENOMIC DNA]</scope>
    <source>
        <strain evidence="6">KCTC 15012</strain>
    </source>
</reference>
<dbReference type="InterPro" id="IPR035938">
    <property type="entry name" value="Hemerythrin-like_sf"/>
</dbReference>
<protein>
    <submittedName>
        <fullName evidence="5">Bacteriohemerythrin</fullName>
    </submittedName>
</protein>
<dbReference type="Proteomes" id="UP001597296">
    <property type="component" value="Unassembled WGS sequence"/>
</dbReference>
<dbReference type="NCBIfam" id="TIGR02481">
    <property type="entry name" value="hemeryth_dom"/>
    <property type="match status" value="1"/>
</dbReference>
<evidence type="ECO:0000313" key="5">
    <source>
        <dbReference type="EMBL" id="MFD2233705.1"/>
    </source>
</evidence>
<dbReference type="SUPFAM" id="SSF47188">
    <property type="entry name" value="Hemerythrin-like"/>
    <property type="match status" value="1"/>
</dbReference>
<dbReference type="Pfam" id="PF01814">
    <property type="entry name" value="Hemerythrin"/>
    <property type="match status" value="1"/>
</dbReference>
<evidence type="ECO:0000256" key="3">
    <source>
        <dbReference type="ARBA" id="ARBA00023004"/>
    </source>
</evidence>
<comment type="similarity">
    <text evidence="1">Belongs to the hemerythrin family.</text>
</comment>
<evidence type="ECO:0000256" key="2">
    <source>
        <dbReference type="ARBA" id="ARBA00022723"/>
    </source>
</evidence>
<dbReference type="InterPro" id="IPR050669">
    <property type="entry name" value="Hemerythrin"/>
</dbReference>
<keyword evidence="3" id="KW-0408">Iron</keyword>
<accession>A0ABW5C8R7</accession>
<comment type="caution">
    <text evidence="5">The sequence shown here is derived from an EMBL/GenBank/DDBJ whole genome shotgun (WGS) entry which is preliminary data.</text>
</comment>
<proteinExistence type="inferred from homology"/>
<dbReference type="PANTHER" id="PTHR37164">
    <property type="entry name" value="BACTERIOHEMERYTHRIN"/>
    <property type="match status" value="1"/>
</dbReference>
<evidence type="ECO:0000256" key="1">
    <source>
        <dbReference type="ARBA" id="ARBA00010587"/>
    </source>
</evidence>
<keyword evidence="2" id="KW-0479">Metal-binding</keyword>
<organism evidence="5 6">
    <name type="scientific">Phaeospirillum tilakii</name>
    <dbReference type="NCBI Taxonomy" id="741673"/>
    <lineage>
        <taxon>Bacteria</taxon>
        <taxon>Pseudomonadati</taxon>
        <taxon>Pseudomonadota</taxon>
        <taxon>Alphaproteobacteria</taxon>
        <taxon>Rhodospirillales</taxon>
        <taxon>Rhodospirillaceae</taxon>
        <taxon>Phaeospirillum</taxon>
    </lineage>
</organism>
<evidence type="ECO:0000313" key="6">
    <source>
        <dbReference type="Proteomes" id="UP001597296"/>
    </source>
</evidence>
<dbReference type="CDD" id="cd12107">
    <property type="entry name" value="Hemerythrin"/>
    <property type="match status" value="1"/>
</dbReference>
<sequence length="150" mass="16404">MPIAWKDSFAIGDDAIDADHRAMMALIGRLDAVTARPAAGPGVEATIAQLRDLCRAHFQREEALQRAIGFPDLDGHRLGHQMLLKRLDAVLAHFSSGCDQIRAGILRTLGDSLATWLVFHITRGDAEMRPYVEAARRGRRRVAASALPLG</sequence>